<gene>
    <name evidence="3" type="ORF">PBAH0796_LOCUS17728</name>
</gene>
<feature type="domain" description="SAP" evidence="2">
    <location>
        <begin position="12"/>
        <end position="46"/>
    </location>
</feature>
<name>A0A7S0FL23_9DINO</name>
<protein>
    <recommendedName>
        <fullName evidence="2">SAP domain-containing protein</fullName>
    </recommendedName>
</protein>
<feature type="region of interest" description="Disordered" evidence="1">
    <location>
        <begin position="236"/>
        <end position="267"/>
    </location>
</feature>
<dbReference type="AlphaFoldDB" id="A0A7S0FL23"/>
<dbReference type="InterPro" id="IPR036361">
    <property type="entry name" value="SAP_dom_sf"/>
</dbReference>
<feature type="compositionally biased region" description="Low complexity" evidence="1">
    <location>
        <begin position="236"/>
        <end position="252"/>
    </location>
</feature>
<dbReference type="EMBL" id="HBEG01029046">
    <property type="protein sequence ID" value="CAD8366104.1"/>
    <property type="molecule type" value="Transcribed_RNA"/>
</dbReference>
<evidence type="ECO:0000256" key="1">
    <source>
        <dbReference type="SAM" id="MobiDB-lite"/>
    </source>
</evidence>
<dbReference type="SMART" id="SM00513">
    <property type="entry name" value="SAP"/>
    <property type="match status" value="1"/>
</dbReference>
<proteinExistence type="predicted"/>
<evidence type="ECO:0000259" key="2">
    <source>
        <dbReference type="SMART" id="SM00513"/>
    </source>
</evidence>
<dbReference type="Pfam" id="PF02037">
    <property type="entry name" value="SAP"/>
    <property type="match status" value="1"/>
</dbReference>
<reference evidence="3" key="1">
    <citation type="submission" date="2021-01" db="EMBL/GenBank/DDBJ databases">
        <authorList>
            <person name="Corre E."/>
            <person name="Pelletier E."/>
            <person name="Niang G."/>
            <person name="Scheremetjew M."/>
            <person name="Finn R."/>
            <person name="Kale V."/>
            <person name="Holt S."/>
            <person name="Cochrane G."/>
            <person name="Meng A."/>
            <person name="Brown T."/>
            <person name="Cohen L."/>
        </authorList>
    </citation>
    <scope>NUCLEOTIDE SEQUENCE</scope>
    <source>
        <strain evidence="3">Pbaha01</strain>
    </source>
</reference>
<dbReference type="SUPFAM" id="SSF68906">
    <property type="entry name" value="SAP domain"/>
    <property type="match status" value="1"/>
</dbReference>
<sequence length="387" mass="39333">MPGRAPFSAADLGCAKVSVLRDWCKDFGLPRWGTKKELVSLLEFHFRGASSKKAGTPRPRAPRAAAEGAAAAPTPAKPAKAVLGAAASEDAADRHPKEPHALEQPAVPPPSACQPGLNHSFGEPLPKRRRWSEAVCGPLPQGPLVPGVAAGPLPGSWQRKEAAATPGPLPSEPLVAVPRGMLAPALGRSAGASSSDMAATATSVVSMACAVEGLAGETEVPIEVSTQLPVEEPLAAAAAASPGEEAPLASAPKSDPLRPQPRPQTPTLVLTWTGQGFVAAQAKAEDFSPLPASNEAIQPPKQLTSEVLARVEDAAEVEAAALSQGEEEQSPPCGGAEAAYAAATKDFGAKAQEAAVQAKGAGALVITWTARGFATEGWHWSVAPGGG</sequence>
<feature type="compositionally biased region" description="Basic and acidic residues" evidence="1">
    <location>
        <begin position="91"/>
        <end position="101"/>
    </location>
</feature>
<feature type="compositionally biased region" description="Low complexity" evidence="1">
    <location>
        <begin position="52"/>
        <end position="87"/>
    </location>
</feature>
<feature type="region of interest" description="Disordered" evidence="1">
    <location>
        <begin position="50"/>
        <end position="115"/>
    </location>
</feature>
<dbReference type="InterPro" id="IPR003034">
    <property type="entry name" value="SAP_dom"/>
</dbReference>
<evidence type="ECO:0000313" key="3">
    <source>
        <dbReference type="EMBL" id="CAD8366104.1"/>
    </source>
</evidence>
<organism evidence="3">
    <name type="scientific">Pyrodinium bahamense</name>
    <dbReference type="NCBI Taxonomy" id="73915"/>
    <lineage>
        <taxon>Eukaryota</taxon>
        <taxon>Sar</taxon>
        <taxon>Alveolata</taxon>
        <taxon>Dinophyceae</taxon>
        <taxon>Gonyaulacales</taxon>
        <taxon>Pyrocystaceae</taxon>
        <taxon>Pyrodinium</taxon>
    </lineage>
</organism>
<accession>A0A7S0FL23</accession>